<evidence type="ECO:0000256" key="2">
    <source>
        <dbReference type="ARBA" id="ARBA00005528"/>
    </source>
</evidence>
<comment type="function">
    <text evidence="9">Specifically methylates the N3 position of the uracil ring of uridine 1498 (m3U1498) in 16S rRNA. Acts on the fully assembled 30S ribosomal subunit.</text>
</comment>
<keyword evidence="4" id="KW-0963">Cytoplasm</keyword>
<reference evidence="12 13" key="1">
    <citation type="submission" date="2013-01" db="EMBL/GenBank/DDBJ databases">
        <authorList>
            <person name="Harkins D.M."/>
            <person name="Durkin A.S."/>
            <person name="Brinkac L.M."/>
            <person name="Haft D.H."/>
            <person name="Selengut J.D."/>
            <person name="Sanka R."/>
            <person name="DePew J."/>
            <person name="Purushe J."/>
            <person name="Matthias M.A."/>
            <person name="Vinetz J.M."/>
            <person name="Sutton G.G."/>
            <person name="Nierman W.C."/>
            <person name="Fouts D.E."/>
        </authorList>
    </citation>
    <scope>NUCLEOTIDE SEQUENCE [LARGE SCALE GENOMIC DNA]</scope>
    <source>
        <strain evidence="12 13">CBC1416</strain>
    </source>
</reference>
<protein>
    <recommendedName>
        <fullName evidence="3">16S rRNA (uracil(1498)-N(3))-methyltransferase</fullName>
        <ecNumber evidence="3">2.1.1.193</ecNumber>
    </recommendedName>
</protein>
<comment type="catalytic activity">
    <reaction evidence="10">
        <text>uridine(1498) in 16S rRNA + S-adenosyl-L-methionine = N(3)-methyluridine(1498) in 16S rRNA + S-adenosyl-L-homocysteine + H(+)</text>
        <dbReference type="Rhea" id="RHEA:42920"/>
        <dbReference type="Rhea" id="RHEA-COMP:10283"/>
        <dbReference type="Rhea" id="RHEA-COMP:10284"/>
        <dbReference type="ChEBI" id="CHEBI:15378"/>
        <dbReference type="ChEBI" id="CHEBI:57856"/>
        <dbReference type="ChEBI" id="CHEBI:59789"/>
        <dbReference type="ChEBI" id="CHEBI:65315"/>
        <dbReference type="ChEBI" id="CHEBI:74502"/>
        <dbReference type="EC" id="2.1.1.193"/>
    </reaction>
</comment>
<evidence type="ECO:0000256" key="10">
    <source>
        <dbReference type="ARBA" id="ARBA00047944"/>
    </source>
</evidence>
<evidence type="ECO:0000256" key="6">
    <source>
        <dbReference type="ARBA" id="ARBA00022603"/>
    </source>
</evidence>
<dbReference type="InterPro" id="IPR006700">
    <property type="entry name" value="RsmE"/>
</dbReference>
<dbReference type="AlphaFoldDB" id="M6W972"/>
<evidence type="ECO:0000313" key="12">
    <source>
        <dbReference type="EMBL" id="EMO58313.1"/>
    </source>
</evidence>
<dbReference type="PANTHER" id="PTHR30027">
    <property type="entry name" value="RIBOSOMAL RNA SMALL SUBUNIT METHYLTRANSFERASE E"/>
    <property type="match status" value="1"/>
</dbReference>
<dbReference type="Proteomes" id="UP000012149">
    <property type="component" value="Unassembled WGS sequence"/>
</dbReference>
<dbReference type="InterPro" id="IPR029028">
    <property type="entry name" value="Alpha/beta_knot_MTases"/>
</dbReference>
<feature type="domain" description="Ribosomal RNA small subunit methyltransferase E methyltransferase" evidence="11">
    <location>
        <begin position="5"/>
        <end position="54"/>
    </location>
</feature>
<sequence>MSSRSPQILVAIGPESGFVRNEIDFWKSFDFKKLNLSNRVLRTETAVAFLLARLEEKNLFLKT</sequence>
<evidence type="ECO:0000256" key="7">
    <source>
        <dbReference type="ARBA" id="ARBA00022679"/>
    </source>
</evidence>
<dbReference type="InterPro" id="IPR029026">
    <property type="entry name" value="tRNA_m1G_MTases_N"/>
</dbReference>
<dbReference type="PANTHER" id="PTHR30027:SF3">
    <property type="entry name" value="16S RRNA (URACIL(1498)-N(3))-METHYLTRANSFERASE"/>
    <property type="match status" value="1"/>
</dbReference>
<dbReference type="InterPro" id="IPR046886">
    <property type="entry name" value="RsmE_MTase_dom"/>
</dbReference>
<dbReference type="GO" id="GO:0005737">
    <property type="term" value="C:cytoplasm"/>
    <property type="evidence" value="ECO:0007669"/>
    <property type="project" value="UniProtKB-SubCell"/>
</dbReference>
<comment type="similarity">
    <text evidence="2">Belongs to the RNA methyltransferase RsmE family.</text>
</comment>
<organism evidence="12 13">
    <name type="scientific">Leptospira santarosai str. CBC1416</name>
    <dbReference type="NCBI Taxonomy" id="1193059"/>
    <lineage>
        <taxon>Bacteria</taxon>
        <taxon>Pseudomonadati</taxon>
        <taxon>Spirochaetota</taxon>
        <taxon>Spirochaetia</taxon>
        <taxon>Leptospirales</taxon>
        <taxon>Leptospiraceae</taxon>
        <taxon>Leptospira</taxon>
    </lineage>
</organism>
<evidence type="ECO:0000256" key="3">
    <source>
        <dbReference type="ARBA" id="ARBA00012328"/>
    </source>
</evidence>
<dbReference type="EC" id="2.1.1.193" evidence="3"/>
<keyword evidence="6 12" id="KW-0489">Methyltransferase</keyword>
<evidence type="ECO:0000259" key="11">
    <source>
        <dbReference type="Pfam" id="PF04452"/>
    </source>
</evidence>
<evidence type="ECO:0000256" key="9">
    <source>
        <dbReference type="ARBA" id="ARBA00025699"/>
    </source>
</evidence>
<comment type="subcellular location">
    <subcellularLocation>
        <location evidence="1">Cytoplasm</location>
    </subcellularLocation>
</comment>
<dbReference type="EMBL" id="AKWE02000083">
    <property type="protein sequence ID" value="EMO58313.1"/>
    <property type="molecule type" value="Genomic_DNA"/>
</dbReference>
<comment type="caution">
    <text evidence="12">The sequence shown here is derived from an EMBL/GenBank/DDBJ whole genome shotgun (WGS) entry which is preliminary data.</text>
</comment>
<keyword evidence="8" id="KW-0949">S-adenosyl-L-methionine</keyword>
<evidence type="ECO:0000313" key="13">
    <source>
        <dbReference type="Proteomes" id="UP000012149"/>
    </source>
</evidence>
<dbReference type="Pfam" id="PF04452">
    <property type="entry name" value="Methyltrans_RNA"/>
    <property type="match status" value="1"/>
</dbReference>
<dbReference type="GO" id="GO:0070042">
    <property type="term" value="F:rRNA (uridine-N3-)-methyltransferase activity"/>
    <property type="evidence" value="ECO:0007669"/>
    <property type="project" value="TreeGrafter"/>
</dbReference>
<keyword evidence="7 12" id="KW-0808">Transferase</keyword>
<dbReference type="NCBIfam" id="TIGR00046">
    <property type="entry name" value="RsmE family RNA methyltransferase"/>
    <property type="match status" value="1"/>
</dbReference>
<gene>
    <name evidence="12" type="ORF">LEP1GSC161_3750</name>
</gene>
<name>M6W972_9LEPT</name>
<evidence type="ECO:0000256" key="8">
    <source>
        <dbReference type="ARBA" id="ARBA00022691"/>
    </source>
</evidence>
<dbReference type="Gene3D" id="3.40.1280.10">
    <property type="match status" value="1"/>
</dbReference>
<evidence type="ECO:0000256" key="4">
    <source>
        <dbReference type="ARBA" id="ARBA00022490"/>
    </source>
</evidence>
<dbReference type="SUPFAM" id="SSF75217">
    <property type="entry name" value="alpha/beta knot"/>
    <property type="match status" value="1"/>
</dbReference>
<evidence type="ECO:0000256" key="1">
    <source>
        <dbReference type="ARBA" id="ARBA00004496"/>
    </source>
</evidence>
<keyword evidence="5" id="KW-0698">rRNA processing</keyword>
<dbReference type="GO" id="GO:0070475">
    <property type="term" value="P:rRNA base methylation"/>
    <property type="evidence" value="ECO:0007669"/>
    <property type="project" value="TreeGrafter"/>
</dbReference>
<evidence type="ECO:0000256" key="5">
    <source>
        <dbReference type="ARBA" id="ARBA00022552"/>
    </source>
</evidence>
<accession>M6W972</accession>
<proteinExistence type="inferred from homology"/>